<dbReference type="InterPro" id="IPR011050">
    <property type="entry name" value="Pectin_lyase_fold/virulence"/>
</dbReference>
<evidence type="ECO:0000256" key="1">
    <source>
        <dbReference type="ARBA" id="ARBA00008834"/>
    </source>
</evidence>
<dbReference type="SUPFAM" id="SSF51126">
    <property type="entry name" value="Pectin lyase-like"/>
    <property type="match status" value="1"/>
</dbReference>
<dbReference type="InterPro" id="IPR000743">
    <property type="entry name" value="Glyco_hydro_28"/>
</dbReference>
<comment type="caution">
    <text evidence="5">The sequence shown here is derived from an EMBL/GenBank/DDBJ whole genome shotgun (WGS) entry which is preliminary data.</text>
</comment>
<evidence type="ECO:0000313" key="5">
    <source>
        <dbReference type="EMBL" id="MBK1879095.1"/>
    </source>
</evidence>
<dbReference type="Proteomes" id="UP000617628">
    <property type="component" value="Unassembled WGS sequence"/>
</dbReference>
<dbReference type="InterPro" id="IPR012334">
    <property type="entry name" value="Pectin_lyas_fold"/>
</dbReference>
<name>A0A934VSK0_9BACT</name>
<gene>
    <name evidence="5" type="ORF">JIN87_19580</name>
</gene>
<dbReference type="PANTHER" id="PTHR31339:SF9">
    <property type="entry name" value="PLASMIN AND FIBRONECTIN-BINDING PROTEIN A"/>
    <property type="match status" value="1"/>
</dbReference>
<evidence type="ECO:0000256" key="3">
    <source>
        <dbReference type="ARBA" id="ARBA00023295"/>
    </source>
</evidence>
<proteinExistence type="inferred from homology"/>
<reference evidence="5" key="1">
    <citation type="submission" date="2021-01" db="EMBL/GenBank/DDBJ databases">
        <title>Modified the classification status of verrucomicrobia.</title>
        <authorList>
            <person name="Feng X."/>
        </authorList>
    </citation>
    <scope>NUCLEOTIDE SEQUENCE</scope>
    <source>
        <strain evidence="5">KCTC 13126</strain>
    </source>
</reference>
<evidence type="ECO:0008006" key="7">
    <source>
        <dbReference type="Google" id="ProtNLM"/>
    </source>
</evidence>
<organism evidence="5 6">
    <name type="scientific">Pelagicoccus mobilis</name>
    <dbReference type="NCBI Taxonomy" id="415221"/>
    <lineage>
        <taxon>Bacteria</taxon>
        <taxon>Pseudomonadati</taxon>
        <taxon>Verrucomicrobiota</taxon>
        <taxon>Opitutia</taxon>
        <taxon>Puniceicoccales</taxon>
        <taxon>Pelagicoccaceae</taxon>
        <taxon>Pelagicoccus</taxon>
    </lineage>
</organism>
<sequence length="441" mass="47691">MSSIFEITATHTDNTEALQAAINHVRDQGGGLIRLLPGVHWSGSLSLCSNLNLEILPGATLKAVEVPDKIQAYQSSVISRMDTVPWKAFLHADSQSNIRIFGGGTIDGSGDAECYLDGVENSPNRHYGLHFVNCRDIEVQNLSLRNSAFWMQRYFNCDGVKVRSLNVWNHANKNNDGIDIDSSQNVIVSDCHIDASDDTICLKSEGENPCRNVVVTNCILATHASAIKTGTGSVGGFENITISNIVIRRSQSTVMKHPLEAWGGLTGLDLATTDGGAFRNVVISNITMEGLRNPILVRLGNRLSGNVAHQGYAGVGDDLQGVKNDGNGAQISGTPRYEDLIIANVIARNVGPWPVIVAGHEGAPVKRVTLRDITIHMGAAGTQEDLDTEPNWIADGYPGYGMFGTHLPAYGLVSAFTEDLVVENFNSFPAKGEIRPERYQR</sequence>
<comment type="similarity">
    <text evidence="1 4">Belongs to the glycosyl hydrolase 28 family.</text>
</comment>
<keyword evidence="3 4" id="KW-0326">Glycosidase</keyword>
<evidence type="ECO:0000313" key="6">
    <source>
        <dbReference type="Proteomes" id="UP000617628"/>
    </source>
</evidence>
<dbReference type="RefSeq" id="WP_200357308.1">
    <property type="nucleotide sequence ID" value="NZ_JAENIL010000040.1"/>
</dbReference>
<accession>A0A934VSK0</accession>
<protein>
    <recommendedName>
        <fullName evidence="7">Polygalacturonase</fullName>
    </recommendedName>
</protein>
<dbReference type="SMART" id="SM00710">
    <property type="entry name" value="PbH1"/>
    <property type="match status" value="5"/>
</dbReference>
<dbReference type="AlphaFoldDB" id="A0A934VSK0"/>
<dbReference type="GO" id="GO:0004650">
    <property type="term" value="F:polygalacturonase activity"/>
    <property type="evidence" value="ECO:0007669"/>
    <property type="project" value="InterPro"/>
</dbReference>
<dbReference type="InterPro" id="IPR051801">
    <property type="entry name" value="GH28_Enzymes"/>
</dbReference>
<dbReference type="Pfam" id="PF00295">
    <property type="entry name" value="Glyco_hydro_28"/>
    <property type="match status" value="1"/>
</dbReference>
<keyword evidence="2 4" id="KW-0378">Hydrolase</keyword>
<dbReference type="Gene3D" id="2.160.20.10">
    <property type="entry name" value="Single-stranded right-handed beta-helix, Pectin lyase-like"/>
    <property type="match status" value="1"/>
</dbReference>
<keyword evidence="6" id="KW-1185">Reference proteome</keyword>
<dbReference type="PANTHER" id="PTHR31339">
    <property type="entry name" value="PECTIN LYASE-RELATED"/>
    <property type="match status" value="1"/>
</dbReference>
<dbReference type="GO" id="GO:0005975">
    <property type="term" value="P:carbohydrate metabolic process"/>
    <property type="evidence" value="ECO:0007669"/>
    <property type="project" value="InterPro"/>
</dbReference>
<dbReference type="EMBL" id="JAENIL010000040">
    <property type="protein sequence ID" value="MBK1879095.1"/>
    <property type="molecule type" value="Genomic_DNA"/>
</dbReference>
<evidence type="ECO:0000256" key="2">
    <source>
        <dbReference type="ARBA" id="ARBA00022801"/>
    </source>
</evidence>
<dbReference type="InterPro" id="IPR006626">
    <property type="entry name" value="PbH1"/>
</dbReference>
<evidence type="ECO:0000256" key="4">
    <source>
        <dbReference type="RuleBase" id="RU361169"/>
    </source>
</evidence>